<feature type="domain" description="HTH tetR-type" evidence="5">
    <location>
        <begin position="9"/>
        <end position="69"/>
    </location>
</feature>
<dbReference type="GO" id="GO:0003677">
    <property type="term" value="F:DNA binding"/>
    <property type="evidence" value="ECO:0007669"/>
    <property type="project" value="UniProtKB-UniRule"/>
</dbReference>
<dbReference type="Proteomes" id="UP000294555">
    <property type="component" value="Unassembled WGS sequence"/>
</dbReference>
<evidence type="ECO:0000256" key="4">
    <source>
        <dbReference type="PROSITE-ProRule" id="PRU00335"/>
    </source>
</evidence>
<dbReference type="Pfam" id="PF00440">
    <property type="entry name" value="TetR_N"/>
    <property type="match status" value="1"/>
</dbReference>
<dbReference type="SUPFAM" id="SSF48498">
    <property type="entry name" value="Tetracyclin repressor-like, C-terminal domain"/>
    <property type="match status" value="1"/>
</dbReference>
<organism evidence="6 7">
    <name type="scientific">Sodalis ligni</name>
    <dbReference type="NCBI Taxonomy" id="2697027"/>
    <lineage>
        <taxon>Bacteria</taxon>
        <taxon>Pseudomonadati</taxon>
        <taxon>Pseudomonadota</taxon>
        <taxon>Gammaproteobacteria</taxon>
        <taxon>Enterobacterales</taxon>
        <taxon>Bruguierivoracaceae</taxon>
        <taxon>Sodalis</taxon>
    </lineage>
</organism>
<evidence type="ECO:0000313" key="7">
    <source>
        <dbReference type="Proteomes" id="UP000294555"/>
    </source>
</evidence>
<sequence>MRYPPDQKAKAKEAILQAGAQALRTNGFNGIGVDGLAAAAGVTSGAFYSNFPNKQALLEGVIESCLGKSFIDSDTGSVAERRDLLRQWLTEYISASHRENPASGCVMPTLSADVARAAPAVREAYRLRMAELIRKVSAVLDGNEADRERRAWSIVSMMVGAISISRAMPDGEEANRAIHHALETAVSLIG</sequence>
<evidence type="ECO:0000259" key="5">
    <source>
        <dbReference type="PROSITE" id="PS50977"/>
    </source>
</evidence>
<evidence type="ECO:0000256" key="3">
    <source>
        <dbReference type="ARBA" id="ARBA00023163"/>
    </source>
</evidence>
<keyword evidence="7" id="KW-1185">Reference proteome</keyword>
<dbReference type="RefSeq" id="WP_132923328.1">
    <property type="nucleotide sequence ID" value="NZ_SJOI01000001.1"/>
</dbReference>
<dbReference type="PROSITE" id="PS50977">
    <property type="entry name" value="HTH_TETR_2"/>
    <property type="match status" value="1"/>
</dbReference>
<dbReference type="InterPro" id="IPR009057">
    <property type="entry name" value="Homeodomain-like_sf"/>
</dbReference>
<dbReference type="InterPro" id="IPR001647">
    <property type="entry name" value="HTH_TetR"/>
</dbReference>
<feature type="DNA-binding region" description="H-T-H motif" evidence="4">
    <location>
        <begin position="32"/>
        <end position="51"/>
    </location>
</feature>
<keyword evidence="1" id="KW-0805">Transcription regulation</keyword>
<dbReference type="PANTHER" id="PTHR47506:SF7">
    <property type="entry name" value="TRANSCRIPTIONAL REGULATORY PROTEIN"/>
    <property type="match status" value="1"/>
</dbReference>
<dbReference type="InterPro" id="IPR036271">
    <property type="entry name" value="Tet_transcr_reg_TetR-rel_C_sf"/>
</dbReference>
<evidence type="ECO:0000313" key="6">
    <source>
        <dbReference type="EMBL" id="TCL04546.1"/>
    </source>
</evidence>
<dbReference type="SUPFAM" id="SSF46689">
    <property type="entry name" value="Homeodomain-like"/>
    <property type="match status" value="1"/>
</dbReference>
<name>A0A4R1NIH9_9GAMM</name>
<dbReference type="PRINTS" id="PR00455">
    <property type="entry name" value="HTHTETR"/>
</dbReference>
<evidence type="ECO:0000256" key="1">
    <source>
        <dbReference type="ARBA" id="ARBA00023015"/>
    </source>
</evidence>
<evidence type="ECO:0000256" key="2">
    <source>
        <dbReference type="ARBA" id="ARBA00023125"/>
    </source>
</evidence>
<dbReference type="OrthoDB" id="9798857at2"/>
<comment type="caution">
    <text evidence="6">The sequence shown here is derived from an EMBL/GenBank/DDBJ whole genome shotgun (WGS) entry which is preliminary data.</text>
</comment>
<protein>
    <submittedName>
        <fullName evidence="6">TetR family transcriptional regulator</fullName>
    </submittedName>
</protein>
<gene>
    <name evidence="6" type="ORF">EZJ58_2671</name>
</gene>
<dbReference type="Gene3D" id="1.10.10.60">
    <property type="entry name" value="Homeodomain-like"/>
    <property type="match status" value="1"/>
</dbReference>
<dbReference type="PANTHER" id="PTHR47506">
    <property type="entry name" value="TRANSCRIPTIONAL REGULATORY PROTEIN"/>
    <property type="match status" value="1"/>
</dbReference>
<dbReference type="EMBL" id="SJOI01000001">
    <property type="protein sequence ID" value="TCL04546.1"/>
    <property type="molecule type" value="Genomic_DNA"/>
</dbReference>
<proteinExistence type="predicted"/>
<accession>A0A4R1NIH9</accession>
<dbReference type="Gene3D" id="1.10.357.10">
    <property type="entry name" value="Tetracycline Repressor, domain 2"/>
    <property type="match status" value="1"/>
</dbReference>
<keyword evidence="3" id="KW-0804">Transcription</keyword>
<keyword evidence="2 4" id="KW-0238">DNA-binding</keyword>
<dbReference type="AlphaFoldDB" id="A0A4R1NIH9"/>
<reference evidence="6 7" key="1">
    <citation type="submission" date="2019-02" db="EMBL/GenBank/DDBJ databases">
        <title>Investigation of anaerobic lignin degradation for improved lignocellulosic biofuels.</title>
        <authorList>
            <person name="Deangelis K."/>
        </authorList>
    </citation>
    <scope>NUCLEOTIDE SEQUENCE [LARGE SCALE GENOMIC DNA]</scope>
    <source>
        <strain evidence="6 7">159R</strain>
    </source>
</reference>